<dbReference type="InterPro" id="IPR027417">
    <property type="entry name" value="P-loop_NTPase"/>
</dbReference>
<keyword evidence="1" id="KW-0547">Nucleotide-binding</keyword>
<dbReference type="GO" id="GO:0005886">
    <property type="term" value="C:plasma membrane"/>
    <property type="evidence" value="ECO:0007669"/>
    <property type="project" value="TreeGrafter"/>
</dbReference>
<keyword evidence="1" id="KW-0067">ATP-binding</keyword>
<reference evidence="1" key="1">
    <citation type="submission" date="2020-10" db="EMBL/GenBank/DDBJ databases">
        <authorList>
            <person name="Gilroy R."/>
        </authorList>
    </citation>
    <scope>NUCLEOTIDE SEQUENCE</scope>
    <source>
        <strain evidence="1">ChiSjej3B21-11622</strain>
    </source>
</reference>
<dbReference type="AlphaFoldDB" id="A0A9D1D023"/>
<dbReference type="Gene3D" id="3.40.50.300">
    <property type="entry name" value="P-loop containing nucleotide triphosphate hydrolases"/>
    <property type="match status" value="1"/>
</dbReference>
<accession>A0A9D1D023</accession>
<sequence>VAIARAMVNEPKLLLADEPTGALDSKSSAQVMELFARLNEEGTTIIMITHDSHVAGHAKRIVDIFDGELSEREEGCN</sequence>
<protein>
    <submittedName>
        <fullName evidence="1">Macrolide ABC transporter ATP-binding protein</fullName>
    </submittedName>
</protein>
<dbReference type="SUPFAM" id="SSF52540">
    <property type="entry name" value="P-loop containing nucleoside triphosphate hydrolases"/>
    <property type="match status" value="1"/>
</dbReference>
<organism evidence="1 2">
    <name type="scientific">Candidatus Limivivens merdigallinarum</name>
    <dbReference type="NCBI Taxonomy" id="2840859"/>
    <lineage>
        <taxon>Bacteria</taxon>
        <taxon>Bacillati</taxon>
        <taxon>Bacillota</taxon>
        <taxon>Clostridia</taxon>
        <taxon>Lachnospirales</taxon>
        <taxon>Lachnospiraceae</taxon>
        <taxon>Lachnospiraceae incertae sedis</taxon>
        <taxon>Candidatus Limivivens</taxon>
    </lineage>
</organism>
<dbReference type="Proteomes" id="UP000886886">
    <property type="component" value="Unassembled WGS sequence"/>
</dbReference>
<dbReference type="GO" id="GO:0005524">
    <property type="term" value="F:ATP binding"/>
    <property type="evidence" value="ECO:0007669"/>
    <property type="project" value="UniProtKB-KW"/>
</dbReference>
<dbReference type="PANTHER" id="PTHR24220:SF86">
    <property type="entry name" value="ABC TRANSPORTER ABCH.1"/>
    <property type="match status" value="1"/>
</dbReference>
<dbReference type="PANTHER" id="PTHR24220">
    <property type="entry name" value="IMPORT ATP-BINDING PROTEIN"/>
    <property type="match status" value="1"/>
</dbReference>
<name>A0A9D1D023_9FIRM</name>
<feature type="non-terminal residue" evidence="1">
    <location>
        <position position="1"/>
    </location>
</feature>
<dbReference type="GO" id="GO:0022857">
    <property type="term" value="F:transmembrane transporter activity"/>
    <property type="evidence" value="ECO:0007669"/>
    <property type="project" value="TreeGrafter"/>
</dbReference>
<evidence type="ECO:0000313" key="2">
    <source>
        <dbReference type="Proteomes" id="UP000886886"/>
    </source>
</evidence>
<gene>
    <name evidence="1" type="ORF">IAB26_03320</name>
</gene>
<comment type="caution">
    <text evidence="1">The sequence shown here is derived from an EMBL/GenBank/DDBJ whole genome shotgun (WGS) entry which is preliminary data.</text>
</comment>
<dbReference type="InterPro" id="IPR015854">
    <property type="entry name" value="ABC_transpr_LolD-like"/>
</dbReference>
<dbReference type="EMBL" id="DVFT01000046">
    <property type="protein sequence ID" value="HIQ95572.1"/>
    <property type="molecule type" value="Genomic_DNA"/>
</dbReference>
<evidence type="ECO:0000313" key="1">
    <source>
        <dbReference type="EMBL" id="HIQ95572.1"/>
    </source>
</evidence>
<proteinExistence type="predicted"/>
<reference evidence="1" key="2">
    <citation type="journal article" date="2021" name="PeerJ">
        <title>Extensive microbial diversity within the chicken gut microbiome revealed by metagenomics and culture.</title>
        <authorList>
            <person name="Gilroy R."/>
            <person name="Ravi A."/>
            <person name="Getino M."/>
            <person name="Pursley I."/>
            <person name="Horton D.L."/>
            <person name="Alikhan N.F."/>
            <person name="Baker D."/>
            <person name="Gharbi K."/>
            <person name="Hall N."/>
            <person name="Watson M."/>
            <person name="Adriaenssens E.M."/>
            <person name="Foster-Nyarko E."/>
            <person name="Jarju S."/>
            <person name="Secka A."/>
            <person name="Antonio M."/>
            <person name="Oren A."/>
            <person name="Chaudhuri R.R."/>
            <person name="La Ragione R."/>
            <person name="Hildebrand F."/>
            <person name="Pallen M.J."/>
        </authorList>
    </citation>
    <scope>NUCLEOTIDE SEQUENCE</scope>
    <source>
        <strain evidence="1">ChiSjej3B21-11622</strain>
    </source>
</reference>